<reference evidence="3 4" key="1">
    <citation type="submission" date="2018-12" db="EMBL/GenBank/DDBJ databases">
        <title>Genome analysis provides insights into bioremediation potentialities of Halogeometricum borinquense strain N11.</title>
        <authorList>
            <person name="Najjari A."/>
            <person name="Youssef N."/>
            <person name="Fhoula I."/>
            <person name="Ben Dhia O."/>
            <person name="Mahjoubi M."/>
            <person name="Ouzari H.I."/>
            <person name="Cherif A."/>
        </authorList>
    </citation>
    <scope>NUCLEOTIDE SEQUENCE [LARGE SCALE GENOMIC DNA]</scope>
    <source>
        <strain evidence="3 4">N11</strain>
    </source>
</reference>
<name>A0A482T7A0_9EURY</name>
<sequence>MTPEELHDRLERGESVTLLDVRNREEYDAWHIDGDSVTTTLVPYSKFMTAEVQGTVEETARKAGLDPDELVVAVCGRGEASDYVAELLRDVGYNAENLEDGMRGWAHVYVSETVPTDADATVFQYRRPSSGCLAYMLVSSGEAAVIDPLRQFVDRYAADAREYGADIVSVIDTHVHADHVSGVRELADAVDATPVYPVAAEARGLVADSATKLVSDGDEIHVGDVTLTAVHTPGHTSEMTAFRIDDSCFSGDGLFLDSVARPDLEHGDEGAEDAARRLYETFQSVYGTFDDDVRVAPAHYGEATERAVDGTYTARLGTLRDRLPALSMDEAEFVEYVLDDMPPRPANYEEIIEMNLGRSEVEDDEAFELELGPNNCAVSQAD</sequence>
<evidence type="ECO:0000313" key="4">
    <source>
        <dbReference type="Proteomes" id="UP000294028"/>
    </source>
</evidence>
<organism evidence="3 4">
    <name type="scientific">Halogeometricum borinquense</name>
    <dbReference type="NCBI Taxonomy" id="60847"/>
    <lineage>
        <taxon>Archaea</taxon>
        <taxon>Methanobacteriati</taxon>
        <taxon>Methanobacteriota</taxon>
        <taxon>Stenosarchaea group</taxon>
        <taxon>Halobacteria</taxon>
        <taxon>Halobacteriales</taxon>
        <taxon>Haloferacaceae</taxon>
        <taxon>Halogeometricum</taxon>
    </lineage>
</organism>
<dbReference type="PANTHER" id="PTHR43084">
    <property type="entry name" value="PERSULFIDE DIOXYGENASE ETHE1"/>
    <property type="match status" value="1"/>
</dbReference>
<protein>
    <submittedName>
        <fullName evidence="3">MBL fold metallo-hydrolase</fullName>
    </submittedName>
</protein>
<dbReference type="InterPro" id="IPR044528">
    <property type="entry name" value="POD-like_MBL-fold"/>
</dbReference>
<dbReference type="InterPro" id="IPR036873">
    <property type="entry name" value="Rhodanese-like_dom_sf"/>
</dbReference>
<dbReference type="GO" id="GO:0046872">
    <property type="term" value="F:metal ion binding"/>
    <property type="evidence" value="ECO:0007669"/>
    <property type="project" value="UniProtKB-KW"/>
</dbReference>
<dbReference type="PROSITE" id="PS50206">
    <property type="entry name" value="RHODANESE_3"/>
    <property type="match status" value="1"/>
</dbReference>
<dbReference type="Pfam" id="PF00753">
    <property type="entry name" value="Lactamase_B"/>
    <property type="match status" value="1"/>
</dbReference>
<dbReference type="AlphaFoldDB" id="A0A482T7A0"/>
<dbReference type="SMART" id="SM00450">
    <property type="entry name" value="RHOD"/>
    <property type="match status" value="1"/>
</dbReference>
<dbReference type="GO" id="GO:0006749">
    <property type="term" value="P:glutathione metabolic process"/>
    <property type="evidence" value="ECO:0007669"/>
    <property type="project" value="InterPro"/>
</dbReference>
<keyword evidence="1" id="KW-0479">Metal-binding</keyword>
<dbReference type="RefSeq" id="WP_129784089.1">
    <property type="nucleotide sequence ID" value="NZ_RZHH01000002.1"/>
</dbReference>
<dbReference type="SMART" id="SM00849">
    <property type="entry name" value="Lactamase_B"/>
    <property type="match status" value="1"/>
</dbReference>
<dbReference type="Proteomes" id="UP000294028">
    <property type="component" value="Unassembled WGS sequence"/>
</dbReference>
<dbReference type="CDD" id="cd07724">
    <property type="entry name" value="POD-like_MBL-fold"/>
    <property type="match status" value="1"/>
</dbReference>
<dbReference type="InterPro" id="IPR001763">
    <property type="entry name" value="Rhodanese-like_dom"/>
</dbReference>
<dbReference type="Pfam" id="PF00581">
    <property type="entry name" value="Rhodanese"/>
    <property type="match status" value="1"/>
</dbReference>
<evidence type="ECO:0000256" key="1">
    <source>
        <dbReference type="ARBA" id="ARBA00022723"/>
    </source>
</evidence>
<dbReference type="Gene3D" id="3.40.250.10">
    <property type="entry name" value="Rhodanese-like domain"/>
    <property type="match status" value="1"/>
</dbReference>
<evidence type="ECO:0000313" key="3">
    <source>
        <dbReference type="EMBL" id="RYJ13674.1"/>
    </source>
</evidence>
<dbReference type="InterPro" id="IPR036866">
    <property type="entry name" value="RibonucZ/Hydroxyglut_hydro"/>
</dbReference>
<gene>
    <name evidence="3" type="ORF">ELS19_06660</name>
</gene>
<feature type="domain" description="Rhodanese" evidence="2">
    <location>
        <begin position="12"/>
        <end position="113"/>
    </location>
</feature>
<dbReference type="GO" id="GO:0050313">
    <property type="term" value="F:sulfur dioxygenase activity"/>
    <property type="evidence" value="ECO:0007669"/>
    <property type="project" value="InterPro"/>
</dbReference>
<dbReference type="SUPFAM" id="SSF56281">
    <property type="entry name" value="Metallo-hydrolase/oxidoreductase"/>
    <property type="match status" value="1"/>
</dbReference>
<evidence type="ECO:0000259" key="2">
    <source>
        <dbReference type="PROSITE" id="PS50206"/>
    </source>
</evidence>
<dbReference type="Gene3D" id="3.60.15.10">
    <property type="entry name" value="Ribonuclease Z/Hydroxyacylglutathione hydrolase-like"/>
    <property type="match status" value="1"/>
</dbReference>
<keyword evidence="3" id="KW-0378">Hydrolase</keyword>
<dbReference type="SUPFAM" id="SSF52821">
    <property type="entry name" value="Rhodanese/Cell cycle control phosphatase"/>
    <property type="match status" value="1"/>
</dbReference>
<dbReference type="EMBL" id="RZHH01000002">
    <property type="protein sequence ID" value="RYJ13674.1"/>
    <property type="molecule type" value="Genomic_DNA"/>
</dbReference>
<comment type="caution">
    <text evidence="3">The sequence shown here is derived from an EMBL/GenBank/DDBJ whole genome shotgun (WGS) entry which is preliminary data.</text>
</comment>
<dbReference type="GO" id="GO:0070813">
    <property type="term" value="P:hydrogen sulfide metabolic process"/>
    <property type="evidence" value="ECO:0007669"/>
    <property type="project" value="TreeGrafter"/>
</dbReference>
<dbReference type="InterPro" id="IPR001279">
    <property type="entry name" value="Metallo-B-lactamas"/>
</dbReference>
<accession>A0A482T7A0</accession>
<dbReference type="GO" id="GO:0016787">
    <property type="term" value="F:hydrolase activity"/>
    <property type="evidence" value="ECO:0007669"/>
    <property type="project" value="UniProtKB-KW"/>
</dbReference>
<dbReference type="InterPro" id="IPR051682">
    <property type="entry name" value="Mito_Persulfide_Diox"/>
</dbReference>
<proteinExistence type="predicted"/>
<dbReference type="PANTHER" id="PTHR43084:SF1">
    <property type="entry name" value="PERSULFIDE DIOXYGENASE ETHE1, MITOCHONDRIAL"/>
    <property type="match status" value="1"/>
</dbReference>